<evidence type="ECO:0000256" key="15">
    <source>
        <dbReference type="SAM" id="SignalP"/>
    </source>
</evidence>
<dbReference type="PANTHER" id="PTHR47955">
    <property type="entry name" value="CYTOCHROME P450 FAMILY 71 PROTEIN"/>
    <property type="match status" value="1"/>
</dbReference>
<evidence type="ECO:0000256" key="7">
    <source>
        <dbReference type="ARBA" id="ARBA00022989"/>
    </source>
</evidence>
<comment type="subcellular location">
    <subcellularLocation>
        <location evidence="2">Membrane</location>
        <topology evidence="2">Single-pass membrane protein</topology>
    </subcellularLocation>
</comment>
<keyword evidence="8 13" id="KW-0560">Oxidoreductase</keyword>
<keyword evidence="10 13" id="KW-0503">Monooxygenase</keyword>
<sequence length="511" mass="58375">MAAMFLFFILLLLFPLVFILLLGQNQNKNSKNKIYRSPPGPPRLPLIGNLHQFANAKPNRHEYLRNLANEYGPGLISLKLGTVPVVVISSAKTAKEALKTHDLAFSGRKALVGSHKYSYNGLDVAFSQYGDYWREMKKVSVLHLFTQKRVRSFRPILEDEVSILIEEISDLSSNDQVINLSSMVMNLASTLICRIGFSMKYEKGEHQRRRFDRMLLELQAMSGGFFYSDYLPLLGWIDKLNGMFARLNKNFKELDLFYQELIDEHQSLKRPDTIRNDFLDLLLQIKQEKLAPFDVTWDHIKAMLKNIFVAGTDTSASLIEWAMTALMKNPSAMKRVQAEIRDLVWKKGSLLTGEEILLQELPYLDAVIKETFRLYPPTPLLLPRETIQSCTVEGYDIEPKTMVFINAWAIGRDPECWQNPEEFDPERFLINSNIDVKGNNFELIPFGTGRRICPAISLGLSTIKVTLANLLYSFDWELPSGMKLEEIDTTGLPGISSHKKLPLCLLAKKYN</sequence>
<dbReference type="Pfam" id="PF00067">
    <property type="entry name" value="p450"/>
    <property type="match status" value="1"/>
</dbReference>
<evidence type="ECO:0000256" key="1">
    <source>
        <dbReference type="ARBA" id="ARBA00001971"/>
    </source>
</evidence>
<keyword evidence="11 14" id="KW-0472">Membrane</keyword>
<dbReference type="InterPro" id="IPR017972">
    <property type="entry name" value="Cyt_P450_CS"/>
</dbReference>
<dbReference type="GO" id="GO:0005506">
    <property type="term" value="F:iron ion binding"/>
    <property type="evidence" value="ECO:0007669"/>
    <property type="project" value="InterPro"/>
</dbReference>
<evidence type="ECO:0000313" key="16">
    <source>
        <dbReference type="EMBL" id="CAI9115190.1"/>
    </source>
</evidence>
<proteinExistence type="inferred from homology"/>
<evidence type="ECO:0000256" key="11">
    <source>
        <dbReference type="ARBA" id="ARBA00023136"/>
    </source>
</evidence>
<evidence type="ECO:0000256" key="3">
    <source>
        <dbReference type="ARBA" id="ARBA00010617"/>
    </source>
</evidence>
<accession>A0AAV1E4S7</accession>
<keyword evidence="9 12" id="KW-0408">Iron</keyword>
<keyword evidence="15" id="KW-0732">Signal</keyword>
<feature type="chain" id="PRO_5043909023" evidence="15">
    <location>
        <begin position="20"/>
        <end position="511"/>
    </location>
</feature>
<organism evidence="16 17">
    <name type="scientific">Oldenlandia corymbosa var. corymbosa</name>
    <dbReference type="NCBI Taxonomy" id="529605"/>
    <lineage>
        <taxon>Eukaryota</taxon>
        <taxon>Viridiplantae</taxon>
        <taxon>Streptophyta</taxon>
        <taxon>Embryophyta</taxon>
        <taxon>Tracheophyta</taxon>
        <taxon>Spermatophyta</taxon>
        <taxon>Magnoliopsida</taxon>
        <taxon>eudicotyledons</taxon>
        <taxon>Gunneridae</taxon>
        <taxon>Pentapetalae</taxon>
        <taxon>asterids</taxon>
        <taxon>lamiids</taxon>
        <taxon>Gentianales</taxon>
        <taxon>Rubiaceae</taxon>
        <taxon>Rubioideae</taxon>
        <taxon>Spermacoceae</taxon>
        <taxon>Hedyotis-Oldenlandia complex</taxon>
        <taxon>Oldenlandia</taxon>
    </lineage>
</organism>
<comment type="similarity">
    <text evidence="3 13">Belongs to the cytochrome P450 family.</text>
</comment>
<dbReference type="Gene3D" id="1.10.630.10">
    <property type="entry name" value="Cytochrome P450"/>
    <property type="match status" value="1"/>
</dbReference>
<evidence type="ECO:0000256" key="10">
    <source>
        <dbReference type="ARBA" id="ARBA00023033"/>
    </source>
</evidence>
<protein>
    <submittedName>
        <fullName evidence="16">OLC1v1016028C1</fullName>
    </submittedName>
</protein>
<keyword evidence="17" id="KW-1185">Reference proteome</keyword>
<dbReference type="PROSITE" id="PS00086">
    <property type="entry name" value="CYTOCHROME_P450"/>
    <property type="match status" value="1"/>
</dbReference>
<feature type="binding site" description="axial binding residue" evidence="12">
    <location>
        <position position="453"/>
    </location>
    <ligand>
        <name>heme</name>
        <dbReference type="ChEBI" id="CHEBI:30413"/>
    </ligand>
    <ligandPart>
        <name>Fe</name>
        <dbReference type="ChEBI" id="CHEBI:18248"/>
    </ligandPart>
</feature>
<feature type="transmembrane region" description="Helical" evidence="14">
    <location>
        <begin position="218"/>
        <end position="237"/>
    </location>
</feature>
<dbReference type="InterPro" id="IPR002401">
    <property type="entry name" value="Cyt_P450_E_grp-I"/>
</dbReference>
<keyword evidence="6 12" id="KW-0479">Metal-binding</keyword>
<dbReference type="SUPFAM" id="SSF48264">
    <property type="entry name" value="Cytochrome P450"/>
    <property type="match status" value="1"/>
</dbReference>
<keyword evidence="5 14" id="KW-0812">Transmembrane</keyword>
<evidence type="ECO:0000256" key="14">
    <source>
        <dbReference type="SAM" id="Phobius"/>
    </source>
</evidence>
<evidence type="ECO:0000256" key="5">
    <source>
        <dbReference type="ARBA" id="ARBA00022692"/>
    </source>
</evidence>
<feature type="signal peptide" evidence="15">
    <location>
        <begin position="1"/>
        <end position="19"/>
    </location>
</feature>
<dbReference type="FunFam" id="1.10.630.10:FF:000011">
    <property type="entry name" value="Cytochrome P450 83B1"/>
    <property type="match status" value="1"/>
</dbReference>
<evidence type="ECO:0000256" key="13">
    <source>
        <dbReference type="RuleBase" id="RU000461"/>
    </source>
</evidence>
<dbReference type="AlphaFoldDB" id="A0AAV1E4S7"/>
<dbReference type="EMBL" id="OX459125">
    <property type="protein sequence ID" value="CAI9115190.1"/>
    <property type="molecule type" value="Genomic_DNA"/>
</dbReference>
<dbReference type="GO" id="GO:0016020">
    <property type="term" value="C:membrane"/>
    <property type="evidence" value="ECO:0007669"/>
    <property type="project" value="UniProtKB-SubCell"/>
</dbReference>
<dbReference type="PANTHER" id="PTHR47955:SF22">
    <property type="entry name" value="CYTOCHROME P450 83B1-LIKE"/>
    <property type="match status" value="1"/>
</dbReference>
<evidence type="ECO:0000256" key="2">
    <source>
        <dbReference type="ARBA" id="ARBA00004167"/>
    </source>
</evidence>
<reference evidence="16" key="1">
    <citation type="submission" date="2023-03" db="EMBL/GenBank/DDBJ databases">
        <authorList>
            <person name="Julca I."/>
        </authorList>
    </citation>
    <scope>NUCLEOTIDE SEQUENCE</scope>
</reference>
<dbReference type="GO" id="GO:0016705">
    <property type="term" value="F:oxidoreductase activity, acting on paired donors, with incorporation or reduction of molecular oxygen"/>
    <property type="evidence" value="ECO:0007669"/>
    <property type="project" value="InterPro"/>
</dbReference>
<dbReference type="PRINTS" id="PR00385">
    <property type="entry name" value="P450"/>
</dbReference>
<evidence type="ECO:0000256" key="8">
    <source>
        <dbReference type="ARBA" id="ARBA00023002"/>
    </source>
</evidence>
<dbReference type="GO" id="GO:0004497">
    <property type="term" value="F:monooxygenase activity"/>
    <property type="evidence" value="ECO:0007669"/>
    <property type="project" value="UniProtKB-KW"/>
</dbReference>
<name>A0AAV1E4S7_OLDCO</name>
<comment type="cofactor">
    <cofactor evidence="1 12">
        <name>heme</name>
        <dbReference type="ChEBI" id="CHEBI:30413"/>
    </cofactor>
</comment>
<evidence type="ECO:0000256" key="9">
    <source>
        <dbReference type="ARBA" id="ARBA00023004"/>
    </source>
</evidence>
<evidence type="ECO:0000313" key="17">
    <source>
        <dbReference type="Proteomes" id="UP001161247"/>
    </source>
</evidence>
<dbReference type="CDD" id="cd11072">
    <property type="entry name" value="CYP71-like"/>
    <property type="match status" value="1"/>
</dbReference>
<evidence type="ECO:0000256" key="4">
    <source>
        <dbReference type="ARBA" id="ARBA00022617"/>
    </source>
</evidence>
<keyword evidence="4 12" id="KW-0349">Heme</keyword>
<evidence type="ECO:0000256" key="12">
    <source>
        <dbReference type="PIRSR" id="PIRSR602401-1"/>
    </source>
</evidence>
<evidence type="ECO:0000256" key="6">
    <source>
        <dbReference type="ARBA" id="ARBA00022723"/>
    </source>
</evidence>
<dbReference type="InterPro" id="IPR036396">
    <property type="entry name" value="Cyt_P450_sf"/>
</dbReference>
<dbReference type="GO" id="GO:0020037">
    <property type="term" value="F:heme binding"/>
    <property type="evidence" value="ECO:0007669"/>
    <property type="project" value="InterPro"/>
</dbReference>
<dbReference type="Proteomes" id="UP001161247">
    <property type="component" value="Chromosome 8"/>
</dbReference>
<keyword evidence="7 14" id="KW-1133">Transmembrane helix</keyword>
<dbReference type="InterPro" id="IPR001128">
    <property type="entry name" value="Cyt_P450"/>
</dbReference>
<dbReference type="PRINTS" id="PR00463">
    <property type="entry name" value="EP450I"/>
</dbReference>
<gene>
    <name evidence="16" type="ORF">OLC1_LOCUS21761</name>
</gene>